<proteinExistence type="predicted"/>
<feature type="region of interest" description="Disordered" evidence="1">
    <location>
        <begin position="144"/>
        <end position="165"/>
    </location>
</feature>
<feature type="chain" id="PRO_5020252689" evidence="2">
    <location>
        <begin position="20"/>
        <end position="1417"/>
    </location>
</feature>
<evidence type="ECO:0000256" key="2">
    <source>
        <dbReference type="SAM" id="SignalP"/>
    </source>
</evidence>
<organism evidence="4 5">
    <name type="scientific">Ciceribacter ferrooxidans</name>
    <dbReference type="NCBI Taxonomy" id="2509717"/>
    <lineage>
        <taxon>Bacteria</taxon>
        <taxon>Pseudomonadati</taxon>
        <taxon>Pseudomonadota</taxon>
        <taxon>Alphaproteobacteria</taxon>
        <taxon>Hyphomicrobiales</taxon>
        <taxon>Rhizobiaceae</taxon>
        <taxon>Ciceribacter</taxon>
    </lineage>
</organism>
<feature type="compositionally biased region" description="Basic residues" evidence="1">
    <location>
        <begin position="106"/>
        <end position="120"/>
    </location>
</feature>
<sequence>MWMFRLTIAMPLSAPGCVAAQNSASTGPFTDGSSAAVTTNPRAAIFRPGSASRPAAGSVMTSDLYRWRPSTISWRLWARRMRPRPADRNAKGRIKSSPGSVSNGRPGRHGAIRARDHPRHQVRCRSAAMSVSVAQAAKPPAFAVATPTQRKVEPSPDKEEAPRRLLSSLSSVPVIRRVCAECSKEDDERKMPVMPKLEVGPVDDPFEREADDIAGRVMAMRGPQAVQRAEIAAETPDVMTRRIRRKCSTCGGDETPVMPKLEVGAVDHLHEVEAAATAATVMAHDAGAGLRRRGEDGEPEAMARRSAVQRKCAACSAAEEEMPVMPRRSGATVQRAPAPLLERETLHDLAQMPRMRPGGDAGTEHIAASASQLESGGSALSPQTREFFESRMGRDLSAVRVHQGGASDVLNDSISSRAFTFRNHVWLGRDETETPSFTMAHELAHVLQQTQPGEVKPKVRRAPSEIISETLYFGEDPNKATSTHDLVVADAVKKNAKLMGEVAVPNAQRDKGAVEDGFGYADLVLSDPNKLWGLRFAPYTGTGTVSGAGAGAQTALPWYVVSDGGKNIVPKSLGYHAKKQLHIGGTALRPGAGYEKYSSESSPRWATTDFIRSAVDAPTSYEIGDVKFAGDRDRTSGADKQVGDYAAGFNAAARHYNKVVEQSEAVKNGTAAGSWTGSSRSNSLAKTKFTAAKMTSSASTGDFIPLETALKLRLSKYSKTILGNDKYENVTGFTYTGKSYYRQKSGSKFLWEYVFWPDEIKEQDDSTSRSNRRDKLTNASQTLYDQMISSPTGKKVMPLRHADAHVQPKKPKKPLPPKEDPFQAQYNTWKEKQKTFTRTFADYTNIKTGSGKADIAKLAFDTAIQNTVKLLGGTGPDGSRPVQNTAELTKAQTEFNRAELLEGRSGRMLGAMRKTFGATFIKAINIYERLKTKFEAFLKGAKKRTSGGRIGKAIMKVGGVIFGAIIKVMLPQVGAYLVDCVEEGFKSLLKSMIGTDFSKYTDPVESDIIKKYEEIAGKIEAKVEEAAEAIKTRFGSIYEAVMDTWETAKTLLSIARHVFNVARIASCAAGGLETVGISCVVAGVDYILSLFDVSPSEYLLSHLLGSCVAQDLIKEFILGRAIIQNLPKEIAETIRKHVKEVLPPEVQPLLCDHIGDAPDLPDATEVPCEDIENPGSGRGGSDLSKPPPDFPPGMNERRATEKEIRDHGRLGGGVVDSSGKVDRSKLPEEFRKLLKPEAPPPPGTPEVWDPPANTSPPTAKTSPPAGKQATPPGQEKDKPADKAPGQAPGSGSTGGSGAQGGSGGQSDQSIRRGKIDGPTETVTAYHTILPGPSGGFSPGPGNAKTLFSVYLYVQLSDMRTFGPLPIRIKVIEVGRLKSGDWIKYLPDGPYVLTKNGQEIEIDPAGHDWIIAKLSADR</sequence>
<evidence type="ECO:0000259" key="3">
    <source>
        <dbReference type="Pfam" id="PF13699"/>
    </source>
</evidence>
<feature type="compositionally biased region" description="Basic and acidic residues" evidence="1">
    <location>
        <begin position="150"/>
        <end position="163"/>
    </location>
</feature>
<feature type="region of interest" description="Disordered" evidence="1">
    <location>
        <begin position="1160"/>
        <end position="1315"/>
    </location>
</feature>
<feature type="compositionally biased region" description="Low complexity" evidence="1">
    <location>
        <begin position="1250"/>
        <end position="1265"/>
    </location>
</feature>
<feature type="region of interest" description="Disordered" evidence="1">
    <location>
        <begin position="83"/>
        <end position="120"/>
    </location>
</feature>
<feature type="compositionally biased region" description="Basic and acidic residues" evidence="1">
    <location>
        <begin position="1195"/>
        <end position="1209"/>
    </location>
</feature>
<protein>
    <submittedName>
        <fullName evidence="4">DUF4157 domain-containing protein</fullName>
    </submittedName>
</protein>
<dbReference type="EMBL" id="SDVB01000420">
    <property type="protein sequence ID" value="RYB96009.1"/>
    <property type="molecule type" value="Genomic_DNA"/>
</dbReference>
<feature type="compositionally biased region" description="Basic and acidic residues" evidence="1">
    <location>
        <begin position="762"/>
        <end position="776"/>
    </location>
</feature>
<keyword evidence="2" id="KW-0732">Signal</keyword>
<dbReference type="InterPro" id="IPR025295">
    <property type="entry name" value="eCIS_core_dom"/>
</dbReference>
<dbReference type="Proteomes" id="UP000291088">
    <property type="component" value="Unassembled WGS sequence"/>
</dbReference>
<comment type="caution">
    <text evidence="4">The sequence shown here is derived from an EMBL/GenBank/DDBJ whole genome shotgun (WGS) entry which is preliminary data.</text>
</comment>
<keyword evidence="5" id="KW-1185">Reference proteome</keyword>
<gene>
    <name evidence="4" type="ORF">EUU22_24715</name>
</gene>
<dbReference type="Pfam" id="PF13699">
    <property type="entry name" value="eCIS_core"/>
    <property type="match status" value="1"/>
</dbReference>
<evidence type="ECO:0000256" key="1">
    <source>
        <dbReference type="SAM" id="MobiDB-lite"/>
    </source>
</evidence>
<feature type="signal peptide" evidence="2">
    <location>
        <begin position="1"/>
        <end position="19"/>
    </location>
</feature>
<feature type="compositionally biased region" description="Gly residues" evidence="1">
    <location>
        <begin position="1291"/>
        <end position="1304"/>
    </location>
</feature>
<feature type="compositionally biased region" description="Basic and acidic residues" evidence="1">
    <location>
        <begin position="1219"/>
        <end position="1235"/>
    </location>
</feature>
<dbReference type="OrthoDB" id="7387101at2"/>
<evidence type="ECO:0000313" key="5">
    <source>
        <dbReference type="Proteomes" id="UP000291088"/>
    </source>
</evidence>
<reference evidence="4 5" key="1">
    <citation type="submission" date="2019-01" db="EMBL/GenBank/DDBJ databases">
        <authorList>
            <person name="Deng T."/>
        </authorList>
    </citation>
    <scope>NUCLEOTIDE SEQUENCE [LARGE SCALE GENOMIC DNA]</scope>
    <source>
        <strain evidence="4 5">F8825</strain>
    </source>
</reference>
<evidence type="ECO:0000313" key="4">
    <source>
        <dbReference type="EMBL" id="RYB96009.1"/>
    </source>
</evidence>
<feature type="region of interest" description="Disordered" evidence="1">
    <location>
        <begin position="762"/>
        <end position="784"/>
    </location>
</feature>
<accession>A0A4Q2S6L1</accession>
<name>A0A4Q2S6L1_9HYPH</name>
<feature type="domain" description="eCIS core" evidence="3">
    <location>
        <begin position="380"/>
        <end position="452"/>
    </location>
</feature>